<organism evidence="2">
    <name type="scientific">Mucor ambiguus</name>
    <dbReference type="NCBI Taxonomy" id="91626"/>
    <lineage>
        <taxon>Eukaryota</taxon>
        <taxon>Fungi</taxon>
        <taxon>Fungi incertae sedis</taxon>
        <taxon>Mucoromycota</taxon>
        <taxon>Mucoromycotina</taxon>
        <taxon>Mucoromycetes</taxon>
        <taxon>Mucorales</taxon>
        <taxon>Mucorineae</taxon>
        <taxon>Mucoraceae</taxon>
        <taxon>Mucor</taxon>
    </lineage>
</organism>
<feature type="non-terminal residue" evidence="2">
    <location>
        <position position="34"/>
    </location>
</feature>
<reference evidence="2" key="1">
    <citation type="submission" date="2014-09" db="EMBL/GenBank/DDBJ databases">
        <title>Draft genome sequence of an oleaginous Mucoromycotina fungus Mucor ambiguus NBRC6742.</title>
        <authorList>
            <person name="Takeda I."/>
            <person name="Yamane N."/>
            <person name="Morita T."/>
            <person name="Tamano K."/>
            <person name="Machida M."/>
            <person name="Baker S."/>
            <person name="Koike H."/>
        </authorList>
    </citation>
    <scope>NUCLEOTIDE SEQUENCE</scope>
    <source>
        <strain evidence="2">NBRC 6742</strain>
    </source>
</reference>
<dbReference type="EMBL" id="DF836685">
    <property type="protein sequence ID" value="GAN10741.1"/>
    <property type="molecule type" value="Genomic_DNA"/>
</dbReference>
<gene>
    <name evidence="2" type="ORF">MAM1_0396d10288</name>
</gene>
<feature type="compositionally biased region" description="Acidic residues" evidence="1">
    <location>
        <begin position="7"/>
        <end position="16"/>
    </location>
</feature>
<keyword evidence="3" id="KW-1185">Reference proteome</keyword>
<accession>A0A0C9MIR1</accession>
<sequence length="34" mass="3707">MAIDVLEASDSDEEVTDSNMTFSALAIEDSKQED</sequence>
<protein>
    <submittedName>
        <fullName evidence="2">Uncharacterized protein</fullName>
    </submittedName>
</protein>
<name>A0A0C9MIR1_9FUNG</name>
<feature type="region of interest" description="Disordered" evidence="1">
    <location>
        <begin position="1"/>
        <end position="34"/>
    </location>
</feature>
<evidence type="ECO:0000313" key="2">
    <source>
        <dbReference type="EMBL" id="GAN10741.1"/>
    </source>
</evidence>
<proteinExistence type="predicted"/>
<evidence type="ECO:0000256" key="1">
    <source>
        <dbReference type="SAM" id="MobiDB-lite"/>
    </source>
</evidence>
<dbReference type="AlphaFoldDB" id="A0A0C9MIR1"/>
<evidence type="ECO:0000313" key="3">
    <source>
        <dbReference type="Proteomes" id="UP000053815"/>
    </source>
</evidence>
<dbReference type="Proteomes" id="UP000053815">
    <property type="component" value="Unassembled WGS sequence"/>
</dbReference>